<keyword evidence="2" id="KW-1185">Reference proteome</keyword>
<protein>
    <submittedName>
        <fullName evidence="1">Uncharacterized protein</fullName>
    </submittedName>
</protein>
<proteinExistence type="predicted"/>
<evidence type="ECO:0000313" key="1">
    <source>
        <dbReference type="EMBL" id="KAK3079563.1"/>
    </source>
</evidence>
<reference evidence="1" key="1">
    <citation type="submission" date="2024-09" db="EMBL/GenBank/DDBJ databases">
        <title>Black Yeasts Isolated from many extreme environments.</title>
        <authorList>
            <person name="Coleine C."/>
            <person name="Stajich J.E."/>
            <person name="Selbmann L."/>
        </authorList>
    </citation>
    <scope>NUCLEOTIDE SEQUENCE</scope>
    <source>
        <strain evidence="1">CCFEE 5737</strain>
    </source>
</reference>
<organism evidence="1 2">
    <name type="scientific">Coniosporium uncinatum</name>
    <dbReference type="NCBI Taxonomy" id="93489"/>
    <lineage>
        <taxon>Eukaryota</taxon>
        <taxon>Fungi</taxon>
        <taxon>Dikarya</taxon>
        <taxon>Ascomycota</taxon>
        <taxon>Pezizomycotina</taxon>
        <taxon>Dothideomycetes</taxon>
        <taxon>Dothideomycetes incertae sedis</taxon>
        <taxon>Coniosporium</taxon>
    </lineage>
</organism>
<comment type="caution">
    <text evidence="1">The sequence shown here is derived from an EMBL/GenBank/DDBJ whole genome shotgun (WGS) entry which is preliminary data.</text>
</comment>
<gene>
    <name evidence="1" type="ORF">LTS18_004540</name>
</gene>
<accession>A0ACC3DSD1</accession>
<dbReference type="EMBL" id="JAWDJW010001064">
    <property type="protein sequence ID" value="KAK3079563.1"/>
    <property type="molecule type" value="Genomic_DNA"/>
</dbReference>
<dbReference type="Proteomes" id="UP001186974">
    <property type="component" value="Unassembled WGS sequence"/>
</dbReference>
<evidence type="ECO:0000313" key="2">
    <source>
        <dbReference type="Proteomes" id="UP001186974"/>
    </source>
</evidence>
<name>A0ACC3DSD1_9PEZI</name>
<sequence>MVVRAENKDMSEVARKIDELMRGLNLRWMWKESLAAGVAFARENVWSRAARRKKQQQQQQMSMADEKPGSEADQEGEDNGEDEEEEVALGVKITVKTDSVVLRWLRGNDSVVYESFCGIIKRALREVG</sequence>